<comment type="cofactor">
    <cofactor evidence="1 10">
        <name>(R)-lipoate</name>
        <dbReference type="ChEBI" id="CHEBI:83088"/>
    </cofactor>
</comment>
<comment type="function">
    <text evidence="2">E2 component of the 2-oxoglutarate dehydrogenase (OGDH) complex which catalyzes the second step in the conversion of 2-oxoglutarate to succinyl-CoA and CO(2).</text>
</comment>
<protein>
    <recommendedName>
        <fullName evidence="10">Dihydrolipoamide acetyltransferase component of pyruvate dehydrogenase complex</fullName>
        <ecNumber evidence="10">2.3.1.-</ecNumber>
    </recommendedName>
</protein>
<evidence type="ECO:0000256" key="7">
    <source>
        <dbReference type="ARBA" id="ARBA00022823"/>
    </source>
</evidence>
<feature type="domain" description="Lipoyl-binding" evidence="11">
    <location>
        <begin position="23"/>
        <end position="98"/>
    </location>
</feature>
<keyword evidence="6 10" id="KW-0808">Transferase</keyword>
<dbReference type="CDD" id="cd06849">
    <property type="entry name" value="lipoyl_domain"/>
    <property type="match status" value="1"/>
</dbReference>
<dbReference type="Pfam" id="PF00198">
    <property type="entry name" value="2-oxoacid_dh"/>
    <property type="match status" value="1"/>
</dbReference>
<comment type="similarity">
    <text evidence="4 10">Belongs to the 2-oxoacid dehydrogenase family.</text>
</comment>
<keyword evidence="7 10" id="KW-0450">Lipoyl</keyword>
<dbReference type="InterPro" id="IPR023213">
    <property type="entry name" value="CAT-like_dom_sf"/>
</dbReference>
<gene>
    <name evidence="12" type="ORF">SAMN04490239_8988</name>
</gene>
<evidence type="ECO:0000256" key="5">
    <source>
        <dbReference type="ARBA" id="ARBA00022532"/>
    </source>
</evidence>
<dbReference type="InterPro" id="IPR001078">
    <property type="entry name" value="2-oxoacid_DH_actylTfrase"/>
</dbReference>
<evidence type="ECO:0000256" key="8">
    <source>
        <dbReference type="ARBA" id="ARBA00023315"/>
    </source>
</evidence>
<dbReference type="OrthoDB" id="9805770at2"/>
<comment type="pathway">
    <text evidence="3">Amino-acid degradation; L-lysine degradation via saccharopine pathway; glutaryl-CoA from L-lysine: step 6/6.</text>
</comment>
<dbReference type="Gene3D" id="2.40.50.100">
    <property type="match status" value="1"/>
</dbReference>
<name>A0A1H5C3G6_9NOCA</name>
<evidence type="ECO:0000256" key="4">
    <source>
        <dbReference type="ARBA" id="ARBA00007317"/>
    </source>
</evidence>
<dbReference type="GO" id="GO:0004149">
    <property type="term" value="F:dihydrolipoyllysine-residue succinyltransferase activity"/>
    <property type="evidence" value="ECO:0007669"/>
    <property type="project" value="UniProtKB-EC"/>
</dbReference>
<dbReference type="EMBL" id="FNSV01000005">
    <property type="protein sequence ID" value="SED61186.1"/>
    <property type="molecule type" value="Genomic_DNA"/>
</dbReference>
<dbReference type="InterPro" id="IPR000089">
    <property type="entry name" value="Biotin_lipoyl"/>
</dbReference>
<dbReference type="RefSeq" id="WP_072943255.1">
    <property type="nucleotide sequence ID" value="NZ_FNSV01000005.1"/>
</dbReference>
<organism evidence="12 13">
    <name type="scientific">Rhodococcus koreensis</name>
    <dbReference type="NCBI Taxonomy" id="99653"/>
    <lineage>
        <taxon>Bacteria</taxon>
        <taxon>Bacillati</taxon>
        <taxon>Actinomycetota</taxon>
        <taxon>Actinomycetes</taxon>
        <taxon>Mycobacteriales</taxon>
        <taxon>Nocardiaceae</taxon>
        <taxon>Rhodococcus</taxon>
    </lineage>
</organism>
<evidence type="ECO:0000256" key="2">
    <source>
        <dbReference type="ARBA" id="ARBA00004052"/>
    </source>
</evidence>
<evidence type="ECO:0000313" key="12">
    <source>
        <dbReference type="EMBL" id="SED61186.1"/>
    </source>
</evidence>
<dbReference type="PROSITE" id="PS00189">
    <property type="entry name" value="LIPOYL"/>
    <property type="match status" value="1"/>
</dbReference>
<accession>A0A1H5C3G6</accession>
<evidence type="ECO:0000313" key="13">
    <source>
        <dbReference type="Proteomes" id="UP000183561"/>
    </source>
</evidence>
<dbReference type="SUPFAM" id="SSF51230">
    <property type="entry name" value="Single hybrid motif"/>
    <property type="match status" value="1"/>
</dbReference>
<dbReference type="Pfam" id="PF00364">
    <property type="entry name" value="Biotin_lipoyl"/>
    <property type="match status" value="1"/>
</dbReference>
<evidence type="ECO:0000256" key="9">
    <source>
        <dbReference type="ARBA" id="ARBA00052761"/>
    </source>
</evidence>
<dbReference type="PANTHER" id="PTHR43416">
    <property type="entry name" value="DIHYDROLIPOYLLYSINE-RESIDUE SUCCINYLTRANSFERASE COMPONENT OF 2-OXOGLUTARATE DEHYDROGENASE COMPLEX, MITOCHONDRIAL-RELATED"/>
    <property type="match status" value="1"/>
</dbReference>
<reference evidence="13" key="1">
    <citation type="submission" date="2016-10" db="EMBL/GenBank/DDBJ databases">
        <authorList>
            <person name="Varghese N."/>
            <person name="Submissions S."/>
        </authorList>
    </citation>
    <scope>NUCLEOTIDE SEQUENCE [LARGE SCALE GENOMIC DNA]</scope>
    <source>
        <strain evidence="13">DSM 44498</strain>
    </source>
</reference>
<evidence type="ECO:0000256" key="1">
    <source>
        <dbReference type="ARBA" id="ARBA00001938"/>
    </source>
</evidence>
<dbReference type="SUPFAM" id="SSF52777">
    <property type="entry name" value="CoA-dependent acyltransferases"/>
    <property type="match status" value="1"/>
</dbReference>
<dbReference type="PANTHER" id="PTHR43416:SF8">
    <property type="entry name" value="LIPOAMIDE ACYLTRANSFERASE COMPONENT OF BRANCHED-CHAIN ALPHA-KETO ACID DEHYDROGENASE COMPLEX"/>
    <property type="match status" value="1"/>
</dbReference>
<dbReference type="Proteomes" id="UP000183561">
    <property type="component" value="Unassembled WGS sequence"/>
</dbReference>
<dbReference type="InterPro" id="IPR003016">
    <property type="entry name" value="2-oxoA_DH_lipoyl-BS"/>
</dbReference>
<evidence type="ECO:0000256" key="6">
    <source>
        <dbReference type="ARBA" id="ARBA00022679"/>
    </source>
</evidence>
<keyword evidence="8 10" id="KW-0012">Acyltransferase</keyword>
<evidence type="ECO:0000256" key="10">
    <source>
        <dbReference type="RuleBase" id="RU003423"/>
    </source>
</evidence>
<evidence type="ECO:0000256" key="3">
    <source>
        <dbReference type="ARBA" id="ARBA00005145"/>
    </source>
</evidence>
<evidence type="ECO:0000259" key="11">
    <source>
        <dbReference type="PROSITE" id="PS50968"/>
    </source>
</evidence>
<keyword evidence="13" id="KW-1185">Reference proteome</keyword>
<dbReference type="Gene3D" id="3.30.559.10">
    <property type="entry name" value="Chloramphenicol acetyltransferase-like domain"/>
    <property type="match status" value="1"/>
</dbReference>
<dbReference type="GO" id="GO:0006099">
    <property type="term" value="P:tricarboxylic acid cycle"/>
    <property type="evidence" value="ECO:0007669"/>
    <property type="project" value="UniProtKB-KW"/>
</dbReference>
<dbReference type="InterPro" id="IPR050537">
    <property type="entry name" value="2-oxoacid_dehydrogenase"/>
</dbReference>
<dbReference type="GO" id="GO:0005829">
    <property type="term" value="C:cytosol"/>
    <property type="evidence" value="ECO:0007669"/>
    <property type="project" value="TreeGrafter"/>
</dbReference>
<proteinExistence type="inferred from homology"/>
<dbReference type="InterPro" id="IPR011053">
    <property type="entry name" value="Single_hybrid_motif"/>
</dbReference>
<keyword evidence="5" id="KW-0816">Tricarboxylic acid cycle</keyword>
<dbReference type="AlphaFoldDB" id="A0A1H5C3G6"/>
<dbReference type="PROSITE" id="PS50968">
    <property type="entry name" value="BIOTINYL_LIPOYL"/>
    <property type="match status" value="1"/>
</dbReference>
<dbReference type="EC" id="2.3.1.-" evidence="10"/>
<sequence>MPKPFPEGSTARKREAPLNQIAATTVVLPSLGENVTEATITRWLTSRGDRIEEGEPVLEVSTDKVDTEVPLPTAGILVDILASEDTVVEVGGPLAMIGANAAGVTLPEPAPIVEPVTVSGADRVEKLPRIRRTIARRMVESLHTSAQLTTVVEIDVTGIARVRDREKAVLHARTGMKLSFPPFFVADAVEALGDHPVINLTTVRQRLETGFGLQLCIKHRLNSNQT</sequence>
<comment type="catalytic activity">
    <reaction evidence="9">
        <text>N(6)-[(R)-dihydrolipoyl]-L-lysyl-[protein] + succinyl-CoA = N(6)-[(R)-S(8)-succinyldihydrolipoyl]-L-lysyl-[protein] + CoA</text>
        <dbReference type="Rhea" id="RHEA:15213"/>
        <dbReference type="Rhea" id="RHEA-COMP:10475"/>
        <dbReference type="Rhea" id="RHEA-COMP:20092"/>
        <dbReference type="ChEBI" id="CHEBI:57287"/>
        <dbReference type="ChEBI" id="CHEBI:57292"/>
        <dbReference type="ChEBI" id="CHEBI:83100"/>
        <dbReference type="ChEBI" id="CHEBI:83120"/>
        <dbReference type="EC" id="2.3.1.61"/>
    </reaction>
</comment>